<gene>
    <name evidence="1" type="ORF">FKW44_009412</name>
</gene>
<keyword evidence="2" id="KW-1185">Reference proteome</keyword>
<dbReference type="Proteomes" id="UP000595437">
    <property type="component" value="Chromosome 6"/>
</dbReference>
<reference evidence="2" key="1">
    <citation type="submission" date="2021-01" db="EMBL/GenBank/DDBJ databases">
        <title>Caligus Genome Assembly.</title>
        <authorList>
            <person name="Gallardo-Escarate C."/>
        </authorList>
    </citation>
    <scope>NUCLEOTIDE SEQUENCE [LARGE SCALE GENOMIC DNA]</scope>
</reference>
<accession>A0A7T8HF82</accession>
<organism evidence="1 2">
    <name type="scientific">Caligus rogercresseyi</name>
    <name type="common">Sea louse</name>
    <dbReference type="NCBI Taxonomy" id="217165"/>
    <lineage>
        <taxon>Eukaryota</taxon>
        <taxon>Metazoa</taxon>
        <taxon>Ecdysozoa</taxon>
        <taxon>Arthropoda</taxon>
        <taxon>Crustacea</taxon>
        <taxon>Multicrustacea</taxon>
        <taxon>Hexanauplia</taxon>
        <taxon>Copepoda</taxon>
        <taxon>Siphonostomatoida</taxon>
        <taxon>Caligidae</taxon>
        <taxon>Caligus</taxon>
    </lineage>
</organism>
<dbReference type="AlphaFoldDB" id="A0A7T8HF82"/>
<proteinExistence type="predicted"/>
<evidence type="ECO:0000313" key="1">
    <source>
        <dbReference type="EMBL" id="QQP48934.1"/>
    </source>
</evidence>
<name>A0A7T8HF82_CALRO</name>
<sequence length="126" mass="13753">MLAPSTPISSPLPKRNLPPNIFLCQASSEGSRYKLKASDWVRIGKGTQSLFPRIPTSAISTDPFTKPSSAKHQEAACPAHVLSQCRARQSKNPVHNSLRVRHGGSGSNATTEVLVESTFRQLVREF</sequence>
<evidence type="ECO:0000313" key="2">
    <source>
        <dbReference type="Proteomes" id="UP000595437"/>
    </source>
</evidence>
<protein>
    <submittedName>
        <fullName evidence="1">Uncharacterized protein</fullName>
    </submittedName>
</protein>
<dbReference type="EMBL" id="CP045895">
    <property type="protein sequence ID" value="QQP48934.1"/>
    <property type="molecule type" value="Genomic_DNA"/>
</dbReference>